<evidence type="ECO:0000259" key="3">
    <source>
        <dbReference type="SMART" id="SM00941"/>
    </source>
</evidence>
<accession>A0A2M8KRD7</accession>
<dbReference type="Gene3D" id="3.40.1030.10">
    <property type="entry name" value="Nucleoside phosphorylase/phosphoribosyltransferase catalytic domain"/>
    <property type="match status" value="1"/>
</dbReference>
<dbReference type="InterPro" id="IPR017872">
    <property type="entry name" value="Pyrmidine_PPase_CS"/>
</dbReference>
<evidence type="ECO:0000256" key="1">
    <source>
        <dbReference type="ARBA" id="ARBA00022676"/>
    </source>
</evidence>
<protein>
    <submittedName>
        <fullName evidence="4">Thymidine phosphorylase</fullName>
        <ecNumber evidence="4">2.4.2.4</ecNumber>
    </submittedName>
</protein>
<dbReference type="Gene3D" id="3.90.1170.30">
    <property type="entry name" value="Pyrimidine nucleoside phosphorylase-like, C-terminal domain"/>
    <property type="match status" value="1"/>
</dbReference>
<dbReference type="SUPFAM" id="SSF54680">
    <property type="entry name" value="Pyrimidine nucleoside phosphorylase C-terminal domain"/>
    <property type="match status" value="1"/>
</dbReference>
<proteinExistence type="predicted"/>
<dbReference type="Pfam" id="PF07831">
    <property type="entry name" value="PYNP_C"/>
    <property type="match status" value="1"/>
</dbReference>
<gene>
    <name evidence="4" type="ORF">COU88_04830</name>
</gene>
<dbReference type="GO" id="GO:0004645">
    <property type="term" value="F:1,4-alpha-oligoglucan phosphorylase activity"/>
    <property type="evidence" value="ECO:0007669"/>
    <property type="project" value="InterPro"/>
</dbReference>
<evidence type="ECO:0000256" key="2">
    <source>
        <dbReference type="ARBA" id="ARBA00022679"/>
    </source>
</evidence>
<dbReference type="EC" id="2.4.2.4" evidence="4"/>
<dbReference type="InterPro" id="IPR036320">
    <property type="entry name" value="Glycosyl_Trfase_fam3_N_dom_sf"/>
</dbReference>
<sequence length="420" mass="46160">MKKSTIDLKKQAIEAIREKLIGKQITYNQAYAIMYSFSHNLLGEIFVAYFAAASFKGGFNDDELYFLTKAMVETGNKLSLKGIVADKHSIGGLPGARSTLIIVPIIAAAGYLIPKTSSRAITTPAGTADCMEVLAPVEFKVSQVERIVHKTGGCIIWNGMLGLAPADDIIIRVEKPLAFESFDKVIMSILAKKIAASSQLMVLDIPVGPTMKIRHATDAVAFKDKFTRIASRFGLQVEADINYQREPAGFGIGPVHELKDALAVLEQKSTRSHDLEYKSVTLATKLLKMCFKVDKRTQDAESLVRSILNSGKALEKFREITQAQGGSGDFSSDTLPKPRYSFEIKSTQSGKVTSVNNYYITAIAKVLGAPNEKIAGMTLVKRFSDKVAKNETLYIMHTNKQAALKEARETARYMPIYTIK</sequence>
<dbReference type="Gene3D" id="1.20.970.10">
    <property type="entry name" value="Transferase, Pyrimidine Nucleoside Phosphorylase, Chain C"/>
    <property type="match status" value="1"/>
</dbReference>
<dbReference type="GO" id="GO:0006206">
    <property type="term" value="P:pyrimidine nucleobase metabolic process"/>
    <property type="evidence" value="ECO:0007669"/>
    <property type="project" value="InterPro"/>
</dbReference>
<dbReference type="InterPro" id="IPR000312">
    <property type="entry name" value="Glycosyl_Trfase_fam3"/>
</dbReference>
<name>A0A2M8KRD7_9BACT</name>
<dbReference type="InterPro" id="IPR000053">
    <property type="entry name" value="Thymidine/pyrmidine_PPase"/>
</dbReference>
<evidence type="ECO:0000313" key="4">
    <source>
        <dbReference type="EMBL" id="PJE62469.1"/>
    </source>
</evidence>
<dbReference type="PROSITE" id="PS00647">
    <property type="entry name" value="THYMID_PHOSPHORYLASE"/>
    <property type="match status" value="1"/>
</dbReference>
<dbReference type="Pfam" id="PF00591">
    <property type="entry name" value="Glycos_transf_3"/>
    <property type="match status" value="1"/>
</dbReference>
<dbReference type="GO" id="GO:0006213">
    <property type="term" value="P:pyrimidine nucleoside metabolic process"/>
    <property type="evidence" value="ECO:0007669"/>
    <property type="project" value="InterPro"/>
</dbReference>
<dbReference type="NCBIfam" id="NF003338">
    <property type="entry name" value="PRK04350.1"/>
    <property type="match status" value="1"/>
</dbReference>
<dbReference type="SMART" id="SM00941">
    <property type="entry name" value="PYNP_C"/>
    <property type="match status" value="1"/>
</dbReference>
<reference evidence="5" key="1">
    <citation type="submission" date="2017-09" db="EMBL/GenBank/DDBJ databases">
        <title>Depth-based differentiation of microbial function through sediment-hosted aquifers and enrichment of novel symbionts in the deep terrestrial subsurface.</title>
        <authorList>
            <person name="Probst A.J."/>
            <person name="Ladd B."/>
            <person name="Jarett J.K."/>
            <person name="Geller-Mcgrath D.E."/>
            <person name="Sieber C.M.K."/>
            <person name="Emerson J.B."/>
            <person name="Anantharaman K."/>
            <person name="Thomas B.C."/>
            <person name="Malmstrom R."/>
            <person name="Stieglmeier M."/>
            <person name="Klingl A."/>
            <person name="Woyke T."/>
            <person name="Ryan C.M."/>
            <person name="Banfield J.F."/>
        </authorList>
    </citation>
    <scope>NUCLEOTIDE SEQUENCE [LARGE SCALE GENOMIC DNA]</scope>
</reference>
<dbReference type="GO" id="GO:0005829">
    <property type="term" value="C:cytosol"/>
    <property type="evidence" value="ECO:0007669"/>
    <property type="project" value="TreeGrafter"/>
</dbReference>
<dbReference type="AlphaFoldDB" id="A0A2M8KRD7"/>
<dbReference type="Proteomes" id="UP000229554">
    <property type="component" value="Unassembled WGS sequence"/>
</dbReference>
<dbReference type="PANTHER" id="PTHR10515">
    <property type="entry name" value="THYMIDINE PHOSPHORYLASE"/>
    <property type="match status" value="1"/>
</dbReference>
<keyword evidence="2 4" id="KW-0808">Transferase</keyword>
<dbReference type="InterPro" id="IPR036566">
    <property type="entry name" value="PYNP-like_C_sf"/>
</dbReference>
<comment type="caution">
    <text evidence="4">The sequence shown here is derived from an EMBL/GenBank/DDBJ whole genome shotgun (WGS) entry which is preliminary data.</text>
</comment>
<dbReference type="EMBL" id="PFED01000197">
    <property type="protein sequence ID" value="PJE62469.1"/>
    <property type="molecule type" value="Genomic_DNA"/>
</dbReference>
<dbReference type="SUPFAM" id="SSF47648">
    <property type="entry name" value="Nucleoside phosphorylase/phosphoribosyltransferase N-terminal domain"/>
    <property type="match status" value="1"/>
</dbReference>
<feature type="domain" description="Pyrimidine nucleoside phosphorylase C-terminal" evidence="3">
    <location>
        <begin position="351"/>
        <end position="417"/>
    </location>
</feature>
<evidence type="ECO:0000313" key="5">
    <source>
        <dbReference type="Proteomes" id="UP000229554"/>
    </source>
</evidence>
<organism evidence="4 5">
    <name type="scientific">Candidatus Roizmanbacteria bacterium CG10_big_fil_rev_8_21_14_0_10_39_6</name>
    <dbReference type="NCBI Taxonomy" id="1974853"/>
    <lineage>
        <taxon>Bacteria</taxon>
        <taxon>Candidatus Roizmaniibacteriota</taxon>
    </lineage>
</organism>
<dbReference type="GO" id="GO:0009032">
    <property type="term" value="F:thymidine phosphorylase activity"/>
    <property type="evidence" value="ECO:0007669"/>
    <property type="project" value="UniProtKB-EC"/>
</dbReference>
<dbReference type="PANTHER" id="PTHR10515:SF0">
    <property type="entry name" value="THYMIDINE PHOSPHORYLASE"/>
    <property type="match status" value="1"/>
</dbReference>
<dbReference type="SUPFAM" id="SSF52418">
    <property type="entry name" value="Nucleoside phosphorylase/phosphoribosyltransferase catalytic domain"/>
    <property type="match status" value="1"/>
</dbReference>
<dbReference type="InterPro" id="IPR013102">
    <property type="entry name" value="PYNP_C"/>
</dbReference>
<dbReference type="InterPro" id="IPR035902">
    <property type="entry name" value="Nuc_phospho_transferase"/>
</dbReference>
<keyword evidence="1 4" id="KW-0328">Glycosyltransferase</keyword>